<name>A0A853A3T6_9ACTN</name>
<gene>
    <name evidence="7" type="ORF">FHU37_002115</name>
</gene>
<dbReference type="Proteomes" id="UP000567795">
    <property type="component" value="Unassembled WGS sequence"/>
</dbReference>
<dbReference type="InterPro" id="IPR001647">
    <property type="entry name" value="HTH_TetR"/>
</dbReference>
<proteinExistence type="predicted"/>
<dbReference type="SUPFAM" id="SSF48498">
    <property type="entry name" value="Tetracyclin repressor-like, C-terminal domain"/>
    <property type="match status" value="1"/>
</dbReference>
<dbReference type="AlphaFoldDB" id="A0A853A3T6"/>
<dbReference type="InterPro" id="IPR036271">
    <property type="entry name" value="Tet_transcr_reg_TetR-rel_C_sf"/>
</dbReference>
<dbReference type="PANTHER" id="PTHR30055:SF226">
    <property type="entry name" value="HTH-TYPE TRANSCRIPTIONAL REGULATOR PKSA"/>
    <property type="match status" value="1"/>
</dbReference>
<comment type="caution">
    <text evidence="7">The sequence shown here is derived from an EMBL/GenBank/DDBJ whole genome shotgun (WGS) entry which is preliminary data.</text>
</comment>
<evidence type="ECO:0000256" key="2">
    <source>
        <dbReference type="ARBA" id="ARBA00023015"/>
    </source>
</evidence>
<keyword evidence="8" id="KW-1185">Reference proteome</keyword>
<accession>A0A853A3T6</accession>
<dbReference type="InterPro" id="IPR009057">
    <property type="entry name" value="Homeodomain-like_sf"/>
</dbReference>
<keyword evidence="1" id="KW-0678">Repressor</keyword>
<protein>
    <submittedName>
        <fullName evidence="7">AcrR family transcriptional regulator</fullName>
    </submittedName>
</protein>
<evidence type="ECO:0000256" key="4">
    <source>
        <dbReference type="ARBA" id="ARBA00023163"/>
    </source>
</evidence>
<dbReference type="RefSeq" id="WP_179813958.1">
    <property type="nucleotide sequence ID" value="NZ_JACBZD010000001.1"/>
</dbReference>
<evidence type="ECO:0000259" key="6">
    <source>
        <dbReference type="PROSITE" id="PS50977"/>
    </source>
</evidence>
<dbReference type="InterPro" id="IPR023772">
    <property type="entry name" value="DNA-bd_HTH_TetR-type_CS"/>
</dbReference>
<dbReference type="PRINTS" id="PR00455">
    <property type="entry name" value="HTHTETR"/>
</dbReference>
<keyword evidence="2" id="KW-0805">Transcription regulation</keyword>
<dbReference type="PANTHER" id="PTHR30055">
    <property type="entry name" value="HTH-TYPE TRANSCRIPTIONAL REGULATOR RUTR"/>
    <property type="match status" value="1"/>
</dbReference>
<keyword evidence="3 5" id="KW-0238">DNA-binding</keyword>
<dbReference type="PROSITE" id="PS01081">
    <property type="entry name" value="HTH_TETR_1"/>
    <property type="match status" value="1"/>
</dbReference>
<organism evidence="7 8">
    <name type="scientific">Allostreptomyces psammosilenae</name>
    <dbReference type="NCBI Taxonomy" id="1892865"/>
    <lineage>
        <taxon>Bacteria</taxon>
        <taxon>Bacillati</taxon>
        <taxon>Actinomycetota</taxon>
        <taxon>Actinomycetes</taxon>
        <taxon>Kitasatosporales</taxon>
        <taxon>Streptomycetaceae</taxon>
        <taxon>Allostreptomyces</taxon>
    </lineage>
</organism>
<evidence type="ECO:0000313" key="8">
    <source>
        <dbReference type="Proteomes" id="UP000567795"/>
    </source>
</evidence>
<evidence type="ECO:0000256" key="5">
    <source>
        <dbReference type="PROSITE-ProRule" id="PRU00335"/>
    </source>
</evidence>
<evidence type="ECO:0000256" key="1">
    <source>
        <dbReference type="ARBA" id="ARBA00022491"/>
    </source>
</evidence>
<sequence length="199" mass="21837">MRTVDPVKHEAKRRQIMAAAAALFARKGFERTTTADICARAGISSGALFHYFPNKRAIFLAIFEQDRRDIAAYLAGIGEDDDPWEALLGLIDIMVDGIEDPEYAGLALEVMAHAGHDEEFAAMVSGFDTELRQALTGLLERAAARGRIDAGLDLAMAAEWISAMADSLFIRAGAPGFVPAEQLRMFHLIVARFLRVETR</sequence>
<dbReference type="GO" id="GO:0003700">
    <property type="term" value="F:DNA-binding transcription factor activity"/>
    <property type="evidence" value="ECO:0007669"/>
    <property type="project" value="TreeGrafter"/>
</dbReference>
<dbReference type="InterPro" id="IPR050109">
    <property type="entry name" value="HTH-type_TetR-like_transc_reg"/>
</dbReference>
<evidence type="ECO:0000313" key="7">
    <source>
        <dbReference type="EMBL" id="NYI05172.1"/>
    </source>
</evidence>
<evidence type="ECO:0000256" key="3">
    <source>
        <dbReference type="ARBA" id="ARBA00023125"/>
    </source>
</evidence>
<feature type="domain" description="HTH tetR-type" evidence="6">
    <location>
        <begin position="10"/>
        <end position="70"/>
    </location>
</feature>
<dbReference type="GO" id="GO:0000976">
    <property type="term" value="F:transcription cis-regulatory region binding"/>
    <property type="evidence" value="ECO:0007669"/>
    <property type="project" value="TreeGrafter"/>
</dbReference>
<dbReference type="Pfam" id="PF00440">
    <property type="entry name" value="TetR_N"/>
    <property type="match status" value="1"/>
</dbReference>
<dbReference type="Pfam" id="PF13977">
    <property type="entry name" value="TetR_C_6"/>
    <property type="match status" value="1"/>
</dbReference>
<feature type="DNA-binding region" description="H-T-H motif" evidence="5">
    <location>
        <begin position="33"/>
        <end position="52"/>
    </location>
</feature>
<dbReference type="SUPFAM" id="SSF46689">
    <property type="entry name" value="Homeodomain-like"/>
    <property type="match status" value="1"/>
</dbReference>
<dbReference type="InterPro" id="IPR039538">
    <property type="entry name" value="BetI_C"/>
</dbReference>
<dbReference type="Gene3D" id="1.10.357.10">
    <property type="entry name" value="Tetracycline Repressor, domain 2"/>
    <property type="match status" value="1"/>
</dbReference>
<dbReference type="PROSITE" id="PS50977">
    <property type="entry name" value="HTH_TETR_2"/>
    <property type="match status" value="1"/>
</dbReference>
<dbReference type="EMBL" id="JACBZD010000001">
    <property type="protein sequence ID" value="NYI05172.1"/>
    <property type="molecule type" value="Genomic_DNA"/>
</dbReference>
<reference evidence="7 8" key="1">
    <citation type="submission" date="2020-07" db="EMBL/GenBank/DDBJ databases">
        <title>Sequencing the genomes of 1000 actinobacteria strains.</title>
        <authorList>
            <person name="Klenk H.-P."/>
        </authorList>
    </citation>
    <scope>NUCLEOTIDE SEQUENCE [LARGE SCALE GENOMIC DNA]</scope>
    <source>
        <strain evidence="7 8">DSM 42178</strain>
    </source>
</reference>
<keyword evidence="4" id="KW-0804">Transcription</keyword>